<accession>L2FCU0</accession>
<evidence type="ECO:0000256" key="5">
    <source>
        <dbReference type="ARBA" id="ARBA00022801"/>
    </source>
</evidence>
<keyword evidence="16" id="KW-0648">Protein biosynthesis</keyword>
<dbReference type="PROSITE" id="PS51194">
    <property type="entry name" value="HELICASE_CTER"/>
    <property type="match status" value="1"/>
</dbReference>
<dbReference type="SUPFAM" id="SSF52540">
    <property type="entry name" value="P-loop containing nucleoside triphosphate hydrolases"/>
    <property type="match status" value="1"/>
</dbReference>
<dbReference type="GO" id="GO:0003724">
    <property type="term" value="F:RNA helicase activity"/>
    <property type="evidence" value="ECO:0007669"/>
    <property type="project" value="UniProtKB-EC"/>
</dbReference>
<dbReference type="SMART" id="SM00490">
    <property type="entry name" value="HELICc"/>
    <property type="match status" value="1"/>
</dbReference>
<keyword evidence="5" id="KW-0378">Hydrolase</keyword>
<proteinExistence type="predicted"/>
<evidence type="ECO:0000313" key="16">
    <source>
        <dbReference type="EMBL" id="ELA24010.1"/>
    </source>
</evidence>
<keyword evidence="6" id="KW-0347">Helicase</keyword>
<dbReference type="PROSITE" id="PS51195">
    <property type="entry name" value="Q_MOTIF"/>
    <property type="match status" value="1"/>
</dbReference>
<dbReference type="SMART" id="SM00487">
    <property type="entry name" value="DEXDc"/>
    <property type="match status" value="1"/>
</dbReference>
<dbReference type="Pfam" id="PF06985">
    <property type="entry name" value="HET"/>
    <property type="match status" value="1"/>
</dbReference>
<evidence type="ECO:0000256" key="3">
    <source>
        <dbReference type="ARBA" id="ARBA00022517"/>
    </source>
</evidence>
<keyword evidence="3" id="KW-0690">Ribosome biogenesis</keyword>
<sequence>MALDKDFENDPEEYTESGHKKRAAFDDMNLKPTLIRGVYAYGFERPSSIQQCAIMPILDGQDVIAQASYGAGKTATLVISILQKVKPDLKACQTLILAPSRELVMQTQEFIVAIGDFMNIRCGACVGGVSVLDNEKVLRDAPPVVVGTPGRLKDMIQRDILKTANIETLVLDEADEIIARGFADQIYDIFHLLSKPVQVLVTSTTMPQDLLEATGILMRKPRHIYITKKDFRLEGIKQFYVNVEKDEYKLEAFLHLCASITTFQTITFCNTRKKTEWLKEKINVPNLPFYAMHGDMPAFERAEIMKQFRSGSAKLLIATEFLARGIDVQQIPLVINYDLHANYEGYVHRVGRSGRFGRNGAVVNLVTSDDTCLISKIEDFYNTEIEETTLDNLMLYLMEQEWAKSKEISPRPARTAGCRGFARSKGYVHNTHPSQFVKWPRAEFRLALCLSKFGARVPSNALLGEVAKRCTMSDIGTSIFAAFPAHEALASFSHDQLLRYHLITFGPNFAFNRFNFVYQADQSVHCFVLPPESSKVPECEIRVISLRDDEKVSSYEALSYCWGSPQGTIPIYCVSSPKDKDKKQLLVTPSCFDALVHLRNRLSKRTIWIDAICIDQTSAQDKAQQVPMMAEVYAKAEQVVVWLGRNQETTRLVLESSHTTQLAYGDERYGDRDSKWGQPVSGYGNDTEYLAAIRGMFEVTPWFTRVWTLQEVAFARKCTVMCGRLTKNWAGLDQRLMSDINKLPGDLMYHLNLLESKTLASRLVKGGFDSSLVDSAVNFFGNGYFMPLTTRKKTSVDRAELTQLLYSIRNFQCTNFHDKVFAIYGILGAVLDIDVAAELPAVDYSRPVAEIFALVSTACTRSLKSLDLIILTLPPSTNGGCSAFPSWVPDWLSEAKWSSPKLRYRNGPSFDIEDDSDDYPSSAPWPGDDDGPDIENSDWGIDWTGVYLHCPLLSLRFFRSRSRASRNSEPKSEILQPSSPVSNLELAVQGIRIGHIKVAYQSPPPNDVFDHFDIPQLSGFINACRDWCQLLFKLHESAESTEIVEAAYQVHHHFVIDSGRRFKYTFPMSDFLFWLALMALCTPGTKFSLSPEMLAHLFRDGEYDLVMNEKRSTKELSQTYSTTCSRL</sequence>
<dbReference type="GO" id="GO:0005634">
    <property type="term" value="C:nucleus"/>
    <property type="evidence" value="ECO:0007669"/>
    <property type="project" value="UniProtKB-SubCell"/>
</dbReference>
<feature type="domain" description="DEAD-box RNA helicase Q" evidence="15">
    <location>
        <begin position="23"/>
        <end position="51"/>
    </location>
</feature>
<evidence type="ECO:0000256" key="8">
    <source>
        <dbReference type="ARBA" id="ARBA00022884"/>
    </source>
</evidence>
<dbReference type="PANTHER" id="PTHR47959:SF1">
    <property type="entry name" value="ATP-DEPENDENT RNA HELICASE DBPA"/>
    <property type="match status" value="1"/>
</dbReference>
<keyword evidence="8" id="KW-0694">RNA-binding</keyword>
<dbReference type="InterPro" id="IPR050079">
    <property type="entry name" value="DEAD_box_RNA_helicase"/>
</dbReference>
<organism evidence="16">
    <name type="scientific">Colletotrichum fructicola (strain Nara gc5)</name>
    <name type="common">Anthracnose fungus</name>
    <name type="synonym">Colletotrichum gloeosporioides (strain Nara gc5)</name>
    <dbReference type="NCBI Taxonomy" id="1213859"/>
    <lineage>
        <taxon>Eukaryota</taxon>
        <taxon>Fungi</taxon>
        <taxon>Dikarya</taxon>
        <taxon>Ascomycota</taxon>
        <taxon>Pezizomycotina</taxon>
        <taxon>Sordariomycetes</taxon>
        <taxon>Hypocreomycetidae</taxon>
        <taxon>Glomerellales</taxon>
        <taxon>Glomerellaceae</taxon>
        <taxon>Colletotrichum</taxon>
        <taxon>Colletotrichum gloeosporioides species complex</taxon>
    </lineage>
</organism>
<dbReference type="GO" id="GO:0003743">
    <property type="term" value="F:translation initiation factor activity"/>
    <property type="evidence" value="ECO:0007669"/>
    <property type="project" value="UniProtKB-KW"/>
</dbReference>
<dbReference type="GO" id="GO:0005829">
    <property type="term" value="C:cytosol"/>
    <property type="evidence" value="ECO:0007669"/>
    <property type="project" value="TreeGrafter"/>
</dbReference>
<dbReference type="InterPro" id="IPR011545">
    <property type="entry name" value="DEAD/DEAH_box_helicase_dom"/>
</dbReference>
<feature type="region of interest" description="Disordered" evidence="12">
    <location>
        <begin position="911"/>
        <end position="934"/>
    </location>
</feature>
<dbReference type="PROSITE" id="PS51192">
    <property type="entry name" value="HELICASE_ATP_BIND_1"/>
    <property type="match status" value="1"/>
</dbReference>
<evidence type="ECO:0000256" key="11">
    <source>
        <dbReference type="PROSITE-ProRule" id="PRU00552"/>
    </source>
</evidence>
<evidence type="ECO:0000259" key="15">
    <source>
        <dbReference type="PROSITE" id="PS51195"/>
    </source>
</evidence>
<keyword evidence="7" id="KW-0067">ATP-binding</keyword>
<dbReference type="InterPro" id="IPR010730">
    <property type="entry name" value="HET"/>
</dbReference>
<keyword evidence="4" id="KW-0547">Nucleotide-binding</keyword>
<dbReference type="GO" id="GO:0016787">
    <property type="term" value="F:hydrolase activity"/>
    <property type="evidence" value="ECO:0007669"/>
    <property type="project" value="UniProtKB-KW"/>
</dbReference>
<evidence type="ECO:0000256" key="4">
    <source>
        <dbReference type="ARBA" id="ARBA00022741"/>
    </source>
</evidence>
<dbReference type="STRING" id="1213859.L2FCU0"/>
<feature type="short sequence motif" description="Q motif" evidence="11">
    <location>
        <begin position="23"/>
        <end position="51"/>
    </location>
</feature>
<dbReference type="EMBL" id="KB021312">
    <property type="protein sequence ID" value="ELA24010.1"/>
    <property type="molecule type" value="Genomic_DNA"/>
</dbReference>
<dbReference type="EC" id="3.6.4.13" evidence="2"/>
<dbReference type="Pfam" id="PF00271">
    <property type="entry name" value="Helicase_C"/>
    <property type="match status" value="1"/>
</dbReference>
<feature type="domain" description="Helicase ATP-binding" evidence="13">
    <location>
        <begin position="54"/>
        <end position="224"/>
    </location>
</feature>
<dbReference type="GO" id="GO:0003723">
    <property type="term" value="F:RNA binding"/>
    <property type="evidence" value="ECO:0007669"/>
    <property type="project" value="UniProtKB-KW"/>
</dbReference>
<dbReference type="PANTHER" id="PTHR47959">
    <property type="entry name" value="ATP-DEPENDENT RNA HELICASE RHLE-RELATED"/>
    <property type="match status" value="1"/>
</dbReference>
<comment type="catalytic activity">
    <reaction evidence="10">
        <text>ATP + H2O = ADP + phosphate + H(+)</text>
        <dbReference type="Rhea" id="RHEA:13065"/>
        <dbReference type="ChEBI" id="CHEBI:15377"/>
        <dbReference type="ChEBI" id="CHEBI:15378"/>
        <dbReference type="ChEBI" id="CHEBI:30616"/>
        <dbReference type="ChEBI" id="CHEBI:43474"/>
        <dbReference type="ChEBI" id="CHEBI:456216"/>
        <dbReference type="EC" id="3.6.4.13"/>
    </reaction>
</comment>
<dbReference type="CDD" id="cd18787">
    <property type="entry name" value="SF2_C_DEAD"/>
    <property type="match status" value="1"/>
</dbReference>
<dbReference type="InterPro" id="IPR014014">
    <property type="entry name" value="RNA_helicase_DEAD_Q_motif"/>
</dbReference>
<dbReference type="InterPro" id="IPR014001">
    <property type="entry name" value="Helicase_ATP-bd"/>
</dbReference>
<evidence type="ECO:0000256" key="12">
    <source>
        <dbReference type="SAM" id="MobiDB-lite"/>
    </source>
</evidence>
<comment type="subcellular location">
    <subcellularLocation>
        <location evidence="1">Nucleus</location>
    </subcellularLocation>
</comment>
<dbReference type="PROSITE" id="PS00039">
    <property type="entry name" value="DEAD_ATP_HELICASE"/>
    <property type="match status" value="1"/>
</dbReference>
<evidence type="ECO:0000256" key="10">
    <source>
        <dbReference type="ARBA" id="ARBA00047984"/>
    </source>
</evidence>
<evidence type="ECO:0000256" key="1">
    <source>
        <dbReference type="ARBA" id="ARBA00004123"/>
    </source>
</evidence>
<evidence type="ECO:0000259" key="13">
    <source>
        <dbReference type="PROSITE" id="PS51192"/>
    </source>
</evidence>
<reference evidence="16" key="1">
    <citation type="submission" date="2012-08" db="EMBL/GenBank/DDBJ databases">
        <title>Genome analysis of Colletotrichum orbiculare and Colletotrichum fructicola.</title>
        <authorList>
            <person name="Gan P.H.P."/>
            <person name="Ikeda K."/>
            <person name="Irieda H."/>
            <person name="Narusaka M."/>
            <person name="O'Connell R.J."/>
            <person name="Narusaka Y."/>
            <person name="Takano Y."/>
            <person name="Kubo Y."/>
            <person name="Shirasu K."/>
        </authorList>
    </citation>
    <scope>NUCLEOTIDE SEQUENCE</scope>
    <source>
        <strain evidence="16">Nara gc5</strain>
    </source>
</reference>
<dbReference type="GO" id="GO:0042254">
    <property type="term" value="P:ribosome biogenesis"/>
    <property type="evidence" value="ECO:0007669"/>
    <property type="project" value="UniProtKB-KW"/>
</dbReference>
<dbReference type="HOGENOM" id="CLU_279505_0_0_1"/>
<dbReference type="GO" id="GO:0005524">
    <property type="term" value="F:ATP binding"/>
    <property type="evidence" value="ECO:0007669"/>
    <property type="project" value="UniProtKB-KW"/>
</dbReference>
<protein>
    <recommendedName>
        <fullName evidence="2">RNA helicase</fullName>
        <ecNumber evidence="2">3.6.4.13</ecNumber>
    </recommendedName>
</protein>
<dbReference type="InterPro" id="IPR000629">
    <property type="entry name" value="RNA-helicase_DEAD-box_CS"/>
</dbReference>
<keyword evidence="9" id="KW-0539">Nucleus</keyword>
<evidence type="ECO:0000256" key="6">
    <source>
        <dbReference type="ARBA" id="ARBA00022806"/>
    </source>
</evidence>
<evidence type="ECO:0000256" key="2">
    <source>
        <dbReference type="ARBA" id="ARBA00012552"/>
    </source>
</evidence>
<dbReference type="InterPro" id="IPR001650">
    <property type="entry name" value="Helicase_C-like"/>
</dbReference>
<evidence type="ECO:0000259" key="14">
    <source>
        <dbReference type="PROSITE" id="PS51194"/>
    </source>
</evidence>
<dbReference type="Pfam" id="PF00270">
    <property type="entry name" value="DEAD"/>
    <property type="match status" value="1"/>
</dbReference>
<dbReference type="AlphaFoldDB" id="L2FCU0"/>
<feature type="domain" description="Helicase C-terminal" evidence="14">
    <location>
        <begin position="235"/>
        <end position="396"/>
    </location>
</feature>
<name>L2FCU0_COLFN</name>
<dbReference type="InterPro" id="IPR027417">
    <property type="entry name" value="P-loop_NTPase"/>
</dbReference>
<keyword evidence="16" id="KW-0396">Initiation factor</keyword>
<evidence type="ECO:0000256" key="9">
    <source>
        <dbReference type="ARBA" id="ARBA00023242"/>
    </source>
</evidence>
<evidence type="ECO:0000256" key="7">
    <source>
        <dbReference type="ARBA" id="ARBA00022840"/>
    </source>
</evidence>
<dbReference type="Gene3D" id="3.40.50.300">
    <property type="entry name" value="P-loop containing nucleotide triphosphate hydrolases"/>
    <property type="match status" value="2"/>
</dbReference>
<gene>
    <name evidence="16" type="ORF">CGGC5_14429</name>
</gene>